<dbReference type="AlphaFoldDB" id="A0A9Q6Z673"/>
<name>A0A9Q6Z673_MYROD</name>
<keyword evidence="3" id="KW-0378">Hydrolase</keyword>
<dbReference type="SUPFAM" id="SSF53474">
    <property type="entry name" value="alpha/beta-Hydrolases"/>
    <property type="match status" value="1"/>
</dbReference>
<reference evidence="3 4" key="1">
    <citation type="submission" date="2021-01" db="EMBL/GenBank/DDBJ databases">
        <title>FDA dAtabase for Regulatory Grade micrObial Sequences (FDA-ARGOS): Supporting development and validation of Infectious Disease Dx tests.</title>
        <authorList>
            <person name="Sproer C."/>
            <person name="Gronow S."/>
            <person name="Severitt S."/>
            <person name="Schroder I."/>
            <person name="Tallon L."/>
            <person name="Sadzewicz L."/>
            <person name="Zhao X."/>
            <person name="Boylan J."/>
            <person name="Ott S."/>
            <person name="Bowen H."/>
            <person name="Vavikolanu K."/>
            <person name="Mehta A."/>
            <person name="Aluvathingal J."/>
            <person name="Nadendla S."/>
            <person name="Lowell S."/>
            <person name="Myers T."/>
            <person name="Yan Y."/>
            <person name="Sichtig H."/>
        </authorList>
    </citation>
    <scope>NUCLEOTIDE SEQUENCE [LARGE SCALE GENOMIC DNA]</scope>
    <source>
        <strain evidence="3 4">FDAARGOS_1131</strain>
    </source>
</reference>
<proteinExistence type="predicted"/>
<dbReference type="InterPro" id="IPR029058">
    <property type="entry name" value="AB_hydrolase_fold"/>
</dbReference>
<dbReference type="PANTHER" id="PTHR43265">
    <property type="entry name" value="ESTERASE ESTD"/>
    <property type="match status" value="1"/>
</dbReference>
<accession>A0A9Q6Z673</accession>
<dbReference type="Proteomes" id="UP000596202">
    <property type="component" value="Chromosome"/>
</dbReference>
<protein>
    <submittedName>
        <fullName evidence="3">Alpha/beta hydrolase</fullName>
    </submittedName>
</protein>
<keyword evidence="1" id="KW-0732">Signal</keyword>
<feature type="domain" description="BAAT/Acyl-CoA thioester hydrolase C-terminal" evidence="2">
    <location>
        <begin position="131"/>
        <end position="228"/>
    </location>
</feature>
<dbReference type="PANTHER" id="PTHR43265:SF1">
    <property type="entry name" value="ESTERASE ESTD"/>
    <property type="match status" value="1"/>
</dbReference>
<evidence type="ECO:0000313" key="4">
    <source>
        <dbReference type="Proteomes" id="UP000596202"/>
    </source>
</evidence>
<dbReference type="Gene3D" id="3.40.50.1820">
    <property type="entry name" value="alpha/beta hydrolase"/>
    <property type="match status" value="1"/>
</dbReference>
<dbReference type="OrthoDB" id="9809549at2"/>
<dbReference type="GO" id="GO:0052689">
    <property type="term" value="F:carboxylic ester hydrolase activity"/>
    <property type="evidence" value="ECO:0007669"/>
    <property type="project" value="TreeGrafter"/>
</dbReference>
<evidence type="ECO:0000256" key="1">
    <source>
        <dbReference type="SAM" id="SignalP"/>
    </source>
</evidence>
<feature type="signal peptide" evidence="1">
    <location>
        <begin position="1"/>
        <end position="24"/>
    </location>
</feature>
<evidence type="ECO:0000313" key="3">
    <source>
        <dbReference type="EMBL" id="QQT99321.1"/>
    </source>
</evidence>
<dbReference type="InterPro" id="IPR014940">
    <property type="entry name" value="BAAT_C"/>
</dbReference>
<gene>
    <name evidence="3" type="ORF">I6I88_14085</name>
</gene>
<organism evidence="3 4">
    <name type="scientific">Myroides odoratus</name>
    <name type="common">Flavobacterium odoratum</name>
    <dbReference type="NCBI Taxonomy" id="256"/>
    <lineage>
        <taxon>Bacteria</taxon>
        <taxon>Pseudomonadati</taxon>
        <taxon>Bacteroidota</taxon>
        <taxon>Flavobacteriia</taxon>
        <taxon>Flavobacteriales</taxon>
        <taxon>Flavobacteriaceae</taxon>
        <taxon>Myroides</taxon>
    </lineage>
</organism>
<sequence>MKTILHFFIYLLTALCALLGFAQAPQIKEIAVDSQLLGDLYTTATKNDNLVIIVPGSGPTNRNGNSFAGLKGNSYKMLATALSSHNLDVFTYDKRFITQLKLNQPIKEEEEGRFEDGVDDLALIVTYFTSQYPKITLVGHSEGALLANLLANKSATITKYVSLQGPGTTADQIIYEQITQQFPALGAKVTEINTALKNGQTIKEIPPMLQALYRPSVQPYLISWMKYDPSVEIAKIKQPTLIIDGDKDLQVTIQEGDLLSQANPKAKRVTLKNMNHVLKQIDKDEDNMKSYGDPSFPLHAELASTIATFILTPN</sequence>
<feature type="chain" id="PRO_5040292043" evidence="1">
    <location>
        <begin position="25"/>
        <end position="314"/>
    </location>
</feature>
<dbReference type="GeneID" id="93528800"/>
<dbReference type="InterPro" id="IPR053145">
    <property type="entry name" value="AB_hydrolase_Est10"/>
</dbReference>
<dbReference type="RefSeq" id="WP_002987268.1">
    <property type="nucleotide sequence ID" value="NZ_CP068108.1"/>
</dbReference>
<dbReference type="EMBL" id="CP068108">
    <property type="protein sequence ID" value="QQT99321.1"/>
    <property type="molecule type" value="Genomic_DNA"/>
</dbReference>
<evidence type="ECO:0000259" key="2">
    <source>
        <dbReference type="Pfam" id="PF08840"/>
    </source>
</evidence>
<dbReference type="Pfam" id="PF08840">
    <property type="entry name" value="BAAT_C"/>
    <property type="match status" value="1"/>
</dbReference>